<dbReference type="EMBL" id="MU858184">
    <property type="protein sequence ID" value="KAK4210113.1"/>
    <property type="molecule type" value="Genomic_DNA"/>
</dbReference>
<gene>
    <name evidence="2" type="ORF">QBC37DRAFT_449004</name>
</gene>
<feature type="region of interest" description="Disordered" evidence="1">
    <location>
        <begin position="105"/>
        <end position="174"/>
    </location>
</feature>
<sequence length="369" mass="40798">MHFSKTTKAIFILANYVTASLIPPHLKINVRLNPSPNGHGTADNVDLVENNQALNESVVKVPEALLPRQQSCDRCRTRCPPGKIINPAKCRRCIRCPPGMKADPTSRICIKGDPEPDEEEKAKKKADKEKRYQDKKEDEKQKHKIKKYDSKKGKEKVKYQANEEHKKNNERRKRVRRAGRCLPLVAMAMGAGVAAEFADELFDEAYLESMDLEQFWPDDVAIEPFDSEESDKIFEDDKYIDEWIKVGENNTHYKVVAPDIVSIAGKRDETRTGGDDLVDMAEVPVGIAARQGGGLIRIIGAILGTASRAGAAAGRAGGEILKLSKYAIKIGKGRSSKKSFKEQSEAAKKIAANKNWKKCLSKGSPAAGA</sequence>
<protein>
    <submittedName>
        <fullName evidence="2">Uncharacterized protein</fullName>
    </submittedName>
</protein>
<keyword evidence="3" id="KW-1185">Reference proteome</keyword>
<dbReference type="Proteomes" id="UP001301769">
    <property type="component" value="Unassembled WGS sequence"/>
</dbReference>
<reference evidence="2" key="2">
    <citation type="submission" date="2023-05" db="EMBL/GenBank/DDBJ databases">
        <authorList>
            <consortium name="Lawrence Berkeley National Laboratory"/>
            <person name="Steindorff A."/>
            <person name="Hensen N."/>
            <person name="Bonometti L."/>
            <person name="Westerberg I."/>
            <person name="Brannstrom I.O."/>
            <person name="Guillou S."/>
            <person name="Cros-Aarteil S."/>
            <person name="Calhoun S."/>
            <person name="Haridas S."/>
            <person name="Kuo A."/>
            <person name="Mondo S."/>
            <person name="Pangilinan J."/>
            <person name="Riley R."/>
            <person name="Labutti K."/>
            <person name="Andreopoulos B."/>
            <person name="Lipzen A."/>
            <person name="Chen C."/>
            <person name="Yanf M."/>
            <person name="Daum C."/>
            <person name="Ng V."/>
            <person name="Clum A."/>
            <person name="Ohm R."/>
            <person name="Martin F."/>
            <person name="Silar P."/>
            <person name="Natvig D."/>
            <person name="Lalanne C."/>
            <person name="Gautier V."/>
            <person name="Ament-Velasquez S.L."/>
            <person name="Kruys A."/>
            <person name="Hutchinson M.I."/>
            <person name="Powell A.J."/>
            <person name="Barry K."/>
            <person name="Miller A.N."/>
            <person name="Grigoriev I.V."/>
            <person name="Debuchy R."/>
            <person name="Gladieux P."/>
            <person name="Thoren M.H."/>
            <person name="Johannesson H."/>
        </authorList>
    </citation>
    <scope>NUCLEOTIDE SEQUENCE</scope>
    <source>
        <strain evidence="2">PSN293</strain>
    </source>
</reference>
<comment type="caution">
    <text evidence="2">The sequence shown here is derived from an EMBL/GenBank/DDBJ whole genome shotgun (WGS) entry which is preliminary data.</text>
</comment>
<reference evidence="2" key="1">
    <citation type="journal article" date="2023" name="Mol. Phylogenet. Evol.">
        <title>Genome-scale phylogeny and comparative genomics of the fungal order Sordariales.</title>
        <authorList>
            <person name="Hensen N."/>
            <person name="Bonometti L."/>
            <person name="Westerberg I."/>
            <person name="Brannstrom I.O."/>
            <person name="Guillou S."/>
            <person name="Cros-Aarteil S."/>
            <person name="Calhoun S."/>
            <person name="Haridas S."/>
            <person name="Kuo A."/>
            <person name="Mondo S."/>
            <person name="Pangilinan J."/>
            <person name="Riley R."/>
            <person name="LaButti K."/>
            <person name="Andreopoulos B."/>
            <person name="Lipzen A."/>
            <person name="Chen C."/>
            <person name="Yan M."/>
            <person name="Daum C."/>
            <person name="Ng V."/>
            <person name="Clum A."/>
            <person name="Steindorff A."/>
            <person name="Ohm R.A."/>
            <person name="Martin F."/>
            <person name="Silar P."/>
            <person name="Natvig D.O."/>
            <person name="Lalanne C."/>
            <person name="Gautier V."/>
            <person name="Ament-Velasquez S.L."/>
            <person name="Kruys A."/>
            <person name="Hutchinson M.I."/>
            <person name="Powell A.J."/>
            <person name="Barry K."/>
            <person name="Miller A.N."/>
            <person name="Grigoriev I.V."/>
            <person name="Debuchy R."/>
            <person name="Gladieux P."/>
            <person name="Hiltunen Thoren M."/>
            <person name="Johannesson H."/>
        </authorList>
    </citation>
    <scope>NUCLEOTIDE SEQUENCE</scope>
    <source>
        <strain evidence="2">PSN293</strain>
    </source>
</reference>
<organism evidence="2 3">
    <name type="scientific">Rhypophila decipiens</name>
    <dbReference type="NCBI Taxonomy" id="261697"/>
    <lineage>
        <taxon>Eukaryota</taxon>
        <taxon>Fungi</taxon>
        <taxon>Dikarya</taxon>
        <taxon>Ascomycota</taxon>
        <taxon>Pezizomycotina</taxon>
        <taxon>Sordariomycetes</taxon>
        <taxon>Sordariomycetidae</taxon>
        <taxon>Sordariales</taxon>
        <taxon>Naviculisporaceae</taxon>
        <taxon>Rhypophila</taxon>
    </lineage>
</organism>
<evidence type="ECO:0000313" key="3">
    <source>
        <dbReference type="Proteomes" id="UP001301769"/>
    </source>
</evidence>
<name>A0AAN7B419_9PEZI</name>
<evidence type="ECO:0000313" key="2">
    <source>
        <dbReference type="EMBL" id="KAK4210113.1"/>
    </source>
</evidence>
<accession>A0AAN7B419</accession>
<proteinExistence type="predicted"/>
<dbReference type="AlphaFoldDB" id="A0AAN7B419"/>
<feature type="compositionally biased region" description="Basic and acidic residues" evidence="1">
    <location>
        <begin position="110"/>
        <end position="167"/>
    </location>
</feature>
<evidence type="ECO:0000256" key="1">
    <source>
        <dbReference type="SAM" id="MobiDB-lite"/>
    </source>
</evidence>